<protein>
    <submittedName>
        <fullName evidence="2">Uncharacterized protein</fullName>
    </submittedName>
</protein>
<evidence type="ECO:0000256" key="1">
    <source>
        <dbReference type="SAM" id="MobiDB-lite"/>
    </source>
</evidence>
<dbReference type="OrthoDB" id="10290486at2759"/>
<evidence type="ECO:0000313" key="4">
    <source>
        <dbReference type="Proteomes" id="UP000241587"/>
    </source>
</evidence>
<reference evidence="3" key="2">
    <citation type="submission" date="2020-11" db="EMBL/GenBank/DDBJ databases">
        <title>The chromosome-scale genome resource for two endophytic Fusarium species: F. culmorum and F. pseudograminearum.</title>
        <authorList>
            <person name="Yuan Z."/>
        </authorList>
    </citation>
    <scope>NUCLEOTIDE SEQUENCE</scope>
    <source>
        <strain evidence="3">Class2-1B</strain>
    </source>
</reference>
<keyword evidence="4" id="KW-1185">Reference proteome</keyword>
<proteinExistence type="predicted"/>
<dbReference type="EMBL" id="PVEM01000012">
    <property type="protein sequence ID" value="PTD04016.1"/>
    <property type="molecule type" value="Genomic_DNA"/>
</dbReference>
<name>A0A2T4GKC3_FUSCU</name>
<evidence type="ECO:0000313" key="3">
    <source>
        <dbReference type="EMBL" id="QPC62265.1"/>
    </source>
</evidence>
<dbReference type="OMA" id="DHQFEPQ"/>
<sequence>MADDIPLLFHGIASTTTAQELHEKQHEQAQPVSEEVLLNISNQPGKLPVMEPGAGTPLERPSFRPINKRLCQVNEYEFGNPQRHRRARAKLRKIKHGLLKHFETPKLDVADHQFEPQERPQLRKPMFAKV</sequence>
<dbReference type="Proteomes" id="UP000241587">
    <property type="component" value="Unassembled WGS sequence"/>
</dbReference>
<dbReference type="EMBL" id="CP064748">
    <property type="protein sequence ID" value="QPC62265.1"/>
    <property type="molecule type" value="Genomic_DNA"/>
</dbReference>
<feature type="region of interest" description="Disordered" evidence="1">
    <location>
        <begin position="43"/>
        <end position="62"/>
    </location>
</feature>
<dbReference type="Proteomes" id="UP000663297">
    <property type="component" value="Chromosome 2"/>
</dbReference>
<gene>
    <name evidence="2" type="ORF">FCULG_00001782</name>
    <name evidence="3" type="ORF">HYE67_004496</name>
</gene>
<organism evidence="2 4">
    <name type="scientific">Fusarium culmorum</name>
    <dbReference type="NCBI Taxonomy" id="5516"/>
    <lineage>
        <taxon>Eukaryota</taxon>
        <taxon>Fungi</taxon>
        <taxon>Dikarya</taxon>
        <taxon>Ascomycota</taxon>
        <taxon>Pezizomycotina</taxon>
        <taxon>Sordariomycetes</taxon>
        <taxon>Hypocreomycetidae</taxon>
        <taxon>Hypocreales</taxon>
        <taxon>Nectriaceae</taxon>
        <taxon>Fusarium</taxon>
    </lineage>
</organism>
<reference evidence="2 4" key="1">
    <citation type="submission" date="2018-02" db="EMBL/GenBank/DDBJ databases">
        <title>Fusarium culmorum secondary metabolites in fungal-bacterial-plant interactions.</title>
        <authorList>
            <person name="Schmidt R."/>
        </authorList>
    </citation>
    <scope>NUCLEOTIDE SEQUENCE [LARGE SCALE GENOMIC DNA]</scope>
    <source>
        <strain evidence="2 4">PV</strain>
    </source>
</reference>
<accession>A0A2T4GKC3</accession>
<dbReference type="AlphaFoldDB" id="A0A2T4GKC3"/>
<evidence type="ECO:0000313" key="2">
    <source>
        <dbReference type="EMBL" id="PTD04016.1"/>
    </source>
</evidence>